<dbReference type="STRING" id="1965070.A0A3S3PY89"/>
<dbReference type="Gene3D" id="3.30.710.10">
    <property type="entry name" value="Potassium Channel Kv1.1, Chain A"/>
    <property type="match status" value="1"/>
</dbReference>
<dbReference type="SUPFAM" id="SSF54695">
    <property type="entry name" value="POZ domain"/>
    <property type="match status" value="1"/>
</dbReference>
<dbReference type="OrthoDB" id="6478546at2759"/>
<dbReference type="InterPro" id="IPR000210">
    <property type="entry name" value="BTB/POZ_dom"/>
</dbReference>
<organism evidence="2 3">
    <name type="scientific">Dinothrombium tinctorium</name>
    <dbReference type="NCBI Taxonomy" id="1965070"/>
    <lineage>
        <taxon>Eukaryota</taxon>
        <taxon>Metazoa</taxon>
        <taxon>Ecdysozoa</taxon>
        <taxon>Arthropoda</taxon>
        <taxon>Chelicerata</taxon>
        <taxon>Arachnida</taxon>
        <taxon>Acari</taxon>
        <taxon>Acariformes</taxon>
        <taxon>Trombidiformes</taxon>
        <taxon>Prostigmata</taxon>
        <taxon>Anystina</taxon>
        <taxon>Parasitengona</taxon>
        <taxon>Trombidioidea</taxon>
        <taxon>Trombidiidae</taxon>
        <taxon>Dinothrombium</taxon>
    </lineage>
</organism>
<proteinExistence type="predicted"/>
<dbReference type="AlphaFoldDB" id="A0A3S3PY89"/>
<keyword evidence="3" id="KW-1185">Reference proteome</keyword>
<protein>
    <submittedName>
        <fullName evidence="2">Protein roadkill-like protein</fullName>
    </submittedName>
</protein>
<evidence type="ECO:0000259" key="1">
    <source>
        <dbReference type="PROSITE" id="PS50097"/>
    </source>
</evidence>
<dbReference type="PANTHER" id="PTHR24413">
    <property type="entry name" value="SPECKLE-TYPE POZ PROTEIN"/>
    <property type="match status" value="1"/>
</dbReference>
<gene>
    <name evidence="2" type="ORF">B4U79_01717</name>
</gene>
<sequence>MITDIKLYQFIHVWKIRNFRNILDLKLSASSAIPIKSSKAVFEIEVSDERYGEYIPIKFKMKSCENEQRRLRAMFDLTIEDNDGKNVAQSQCDKPNGRVFNVGDVSVCNDLLHVNTVLSDQVLGTEGTLKISFAFYIFKENDHSLQMYSKTDTKRSFTDDIFQFFKSNYKFDFEIVANDGNETKIHKLVLMARSSFFRAMLDHELKEKRENQIVIDDFNSDVIKHLIHYMYTDELSDFTYAEDLLLAADKYELPELKRICEQNLCGKIDKSNCGKLLILSDQANGSNLKNAVIDFVKENMRELWSNGSLRKQLNGYPHLVLDIIVSIQI</sequence>
<dbReference type="Gene3D" id="1.25.40.420">
    <property type="match status" value="1"/>
</dbReference>
<dbReference type="PROSITE" id="PS50097">
    <property type="entry name" value="BTB"/>
    <property type="match status" value="1"/>
</dbReference>
<dbReference type="SMART" id="SM00225">
    <property type="entry name" value="BTB"/>
    <property type="match status" value="1"/>
</dbReference>
<evidence type="ECO:0000313" key="3">
    <source>
        <dbReference type="Proteomes" id="UP000285301"/>
    </source>
</evidence>
<accession>A0A3S3PY89</accession>
<name>A0A3S3PY89_9ACAR</name>
<dbReference type="EMBL" id="NCKU01002118">
    <property type="protein sequence ID" value="RWS10374.1"/>
    <property type="molecule type" value="Genomic_DNA"/>
</dbReference>
<feature type="domain" description="BTB" evidence="1">
    <location>
        <begin position="171"/>
        <end position="236"/>
    </location>
</feature>
<comment type="caution">
    <text evidence="2">The sequence shown here is derived from an EMBL/GenBank/DDBJ whole genome shotgun (WGS) entry which is preliminary data.</text>
</comment>
<reference evidence="2 3" key="1">
    <citation type="journal article" date="2018" name="Gigascience">
        <title>Genomes of trombidid mites reveal novel predicted allergens and laterally-transferred genes associated with secondary metabolism.</title>
        <authorList>
            <person name="Dong X."/>
            <person name="Chaisiri K."/>
            <person name="Xia D."/>
            <person name="Armstrong S.D."/>
            <person name="Fang Y."/>
            <person name="Donnelly M.J."/>
            <person name="Kadowaki T."/>
            <person name="McGarry J.W."/>
            <person name="Darby A.C."/>
            <person name="Makepeace B.L."/>
        </authorList>
    </citation>
    <scope>NUCLEOTIDE SEQUENCE [LARGE SCALE GENOMIC DNA]</scope>
    <source>
        <strain evidence="2">UoL-WK</strain>
    </source>
</reference>
<dbReference type="InterPro" id="IPR011333">
    <property type="entry name" value="SKP1/BTB/POZ_sf"/>
</dbReference>
<dbReference type="Pfam" id="PF00651">
    <property type="entry name" value="BTB"/>
    <property type="match status" value="1"/>
</dbReference>
<evidence type="ECO:0000313" key="2">
    <source>
        <dbReference type="EMBL" id="RWS10374.1"/>
    </source>
</evidence>
<dbReference type="Proteomes" id="UP000285301">
    <property type="component" value="Unassembled WGS sequence"/>
</dbReference>